<evidence type="ECO:0000256" key="1">
    <source>
        <dbReference type="SAM" id="Phobius"/>
    </source>
</evidence>
<protein>
    <submittedName>
        <fullName evidence="2">Membrane protein, putative</fullName>
    </submittedName>
</protein>
<dbReference type="PANTHER" id="PTHR32251:SF17">
    <property type="entry name" value="STEROID 5-ALPHA REDUCTASE C-TERMINAL DOMAIN-CONTAINING PROTEIN"/>
    <property type="match status" value="1"/>
</dbReference>
<keyword evidence="1" id="KW-1133">Transmembrane helix</keyword>
<sequence length="244" mass="27673">MMTLVWGLSLWRRDVSIVDIAWGMGFVLIAWSAFLWGADKSAQRWLLPLMVTVWGVRLSGYLFWRNHGKPEDYRYRSMREHWGGAFPIASLVIVFGLQGVVMWVVALPLQVGIASADQQIVWLALAGLIVWGTGLSFEAVGDWQLAHFRSVAENQGRLLDAGLWRYTRHPNYFGDFLVWWGFYLVAVAQSGAWWTVIGPLAMSVFLMKVSGVTLLEKKLSSTKPGYQEYVARTNAFFPGLPQRK</sequence>
<feature type="transmembrane region" description="Helical" evidence="1">
    <location>
        <begin position="120"/>
        <end position="140"/>
    </location>
</feature>
<dbReference type="Proteomes" id="UP000004358">
    <property type="component" value="Unassembled WGS sequence"/>
</dbReference>
<feature type="transmembrane region" description="Helical" evidence="1">
    <location>
        <begin position="180"/>
        <end position="207"/>
    </location>
</feature>
<accession>A3ZX62</accession>
<dbReference type="PROSITE" id="PS50244">
    <property type="entry name" value="S5A_REDUCTASE"/>
    <property type="match status" value="1"/>
</dbReference>
<dbReference type="EMBL" id="AANZ01000017">
    <property type="protein sequence ID" value="EAQ78943.1"/>
    <property type="molecule type" value="Genomic_DNA"/>
</dbReference>
<name>A3ZX62_9BACT</name>
<dbReference type="HOGENOM" id="CLU_043418_3_1_0"/>
<comment type="caution">
    <text evidence="2">The sequence shown here is derived from an EMBL/GenBank/DDBJ whole genome shotgun (WGS) entry which is preliminary data.</text>
</comment>
<keyword evidence="1" id="KW-0472">Membrane</keyword>
<dbReference type="STRING" id="314230.DSM3645_27723"/>
<dbReference type="Pfam" id="PF06966">
    <property type="entry name" value="DUF1295"/>
    <property type="match status" value="1"/>
</dbReference>
<dbReference type="PANTHER" id="PTHR32251">
    <property type="entry name" value="3-OXO-5-ALPHA-STEROID 4-DEHYDROGENASE"/>
    <property type="match status" value="1"/>
</dbReference>
<keyword evidence="1" id="KW-0812">Transmembrane</keyword>
<dbReference type="InterPro" id="IPR010721">
    <property type="entry name" value="UstE-like"/>
</dbReference>
<dbReference type="Gene3D" id="1.20.120.1630">
    <property type="match status" value="1"/>
</dbReference>
<dbReference type="GO" id="GO:0016020">
    <property type="term" value="C:membrane"/>
    <property type="evidence" value="ECO:0007669"/>
    <property type="project" value="TreeGrafter"/>
</dbReference>
<organism evidence="2 3">
    <name type="scientific">Blastopirellula marina DSM 3645</name>
    <dbReference type="NCBI Taxonomy" id="314230"/>
    <lineage>
        <taxon>Bacteria</taxon>
        <taxon>Pseudomonadati</taxon>
        <taxon>Planctomycetota</taxon>
        <taxon>Planctomycetia</taxon>
        <taxon>Pirellulales</taxon>
        <taxon>Pirellulaceae</taxon>
        <taxon>Blastopirellula</taxon>
    </lineage>
</organism>
<dbReference type="eggNOG" id="COG3752">
    <property type="taxonomic scope" value="Bacteria"/>
</dbReference>
<evidence type="ECO:0000313" key="2">
    <source>
        <dbReference type="EMBL" id="EAQ78943.1"/>
    </source>
</evidence>
<proteinExistence type="predicted"/>
<reference evidence="2 3" key="1">
    <citation type="submission" date="2006-02" db="EMBL/GenBank/DDBJ databases">
        <authorList>
            <person name="Amann R."/>
            <person name="Ferriera S."/>
            <person name="Johnson J."/>
            <person name="Kravitz S."/>
            <person name="Halpern A."/>
            <person name="Remington K."/>
            <person name="Beeson K."/>
            <person name="Tran B."/>
            <person name="Rogers Y.-H."/>
            <person name="Friedman R."/>
            <person name="Venter J.C."/>
        </authorList>
    </citation>
    <scope>NUCLEOTIDE SEQUENCE [LARGE SCALE GENOMIC DNA]</scope>
    <source>
        <strain evidence="2 3">DSM 3645</strain>
    </source>
</reference>
<feature type="transmembrane region" description="Helical" evidence="1">
    <location>
        <begin position="20"/>
        <end position="38"/>
    </location>
</feature>
<gene>
    <name evidence="2" type="ORF">DSM3645_27723</name>
</gene>
<evidence type="ECO:0000313" key="3">
    <source>
        <dbReference type="Proteomes" id="UP000004358"/>
    </source>
</evidence>
<dbReference type="AlphaFoldDB" id="A3ZX62"/>
<feature type="transmembrane region" description="Helical" evidence="1">
    <location>
        <begin position="84"/>
        <end position="108"/>
    </location>
</feature>